<dbReference type="EMBL" id="KQ964246">
    <property type="protein sequence ID" value="KXJ95014.1"/>
    <property type="molecule type" value="Genomic_DNA"/>
</dbReference>
<gene>
    <name evidence="1" type="ORF">Micbo1qcDRAFT_23674</name>
</gene>
<evidence type="ECO:0000313" key="1">
    <source>
        <dbReference type="EMBL" id="KXJ95014.1"/>
    </source>
</evidence>
<dbReference type="AlphaFoldDB" id="A0A136JCY8"/>
<dbReference type="Proteomes" id="UP000070501">
    <property type="component" value="Unassembled WGS sequence"/>
</dbReference>
<dbReference type="InParanoid" id="A0A136JCY8"/>
<organism evidence="1 2">
    <name type="scientific">Microdochium bolleyi</name>
    <dbReference type="NCBI Taxonomy" id="196109"/>
    <lineage>
        <taxon>Eukaryota</taxon>
        <taxon>Fungi</taxon>
        <taxon>Dikarya</taxon>
        <taxon>Ascomycota</taxon>
        <taxon>Pezizomycotina</taxon>
        <taxon>Sordariomycetes</taxon>
        <taxon>Xylariomycetidae</taxon>
        <taxon>Xylariales</taxon>
        <taxon>Microdochiaceae</taxon>
        <taxon>Microdochium</taxon>
    </lineage>
</organism>
<evidence type="ECO:0000313" key="2">
    <source>
        <dbReference type="Proteomes" id="UP000070501"/>
    </source>
</evidence>
<accession>A0A136JCY8</accession>
<proteinExistence type="predicted"/>
<keyword evidence="2" id="KW-1185">Reference proteome</keyword>
<protein>
    <submittedName>
        <fullName evidence="1">Uncharacterized protein</fullName>
    </submittedName>
</protein>
<sequence length="176" mass="20411">MLSCNLLQELLILVPERVDVPSRFTSRAKRVCPANESSLRRGICSSKHSIRPFTWSVLGYFMHAVSDVVLHARATRSWTRVHWEKHSGRAMFYFRGAIRLWDISGYWFFGLDRVVRSQKSPSRRTSWWAGAPALTYVLMDGDKDSMEDATWKPKKRGLFGAHRDDCRAAFTRRKMA</sequence>
<name>A0A136JCY8_9PEZI</name>
<reference evidence="2" key="1">
    <citation type="submission" date="2016-02" db="EMBL/GenBank/DDBJ databases">
        <title>Draft genome sequence of Microdochium bolleyi, a fungal endophyte of beachgrass.</title>
        <authorList>
            <consortium name="DOE Joint Genome Institute"/>
            <person name="David A.S."/>
            <person name="May G."/>
            <person name="Haridas S."/>
            <person name="Lim J."/>
            <person name="Wang M."/>
            <person name="Labutti K."/>
            <person name="Lipzen A."/>
            <person name="Barry K."/>
            <person name="Grigoriev I.V."/>
        </authorList>
    </citation>
    <scope>NUCLEOTIDE SEQUENCE [LARGE SCALE GENOMIC DNA]</scope>
    <source>
        <strain evidence="2">J235TASD1</strain>
    </source>
</reference>